<gene>
    <name evidence="2" type="ORF">KHLLAP_LOCUS362</name>
</gene>
<feature type="domain" description="DUF7708" evidence="1">
    <location>
        <begin position="118"/>
        <end position="221"/>
    </location>
</feature>
<accession>A0AAI8V7Q0</accession>
<dbReference type="Pfam" id="PF24809">
    <property type="entry name" value="DUF7708"/>
    <property type="match status" value="1"/>
</dbReference>
<dbReference type="AlphaFoldDB" id="A0AAI8V7Q0"/>
<organism evidence="2 3">
    <name type="scientific">Anthostomella pinea</name>
    <dbReference type="NCBI Taxonomy" id="933095"/>
    <lineage>
        <taxon>Eukaryota</taxon>
        <taxon>Fungi</taxon>
        <taxon>Dikarya</taxon>
        <taxon>Ascomycota</taxon>
        <taxon>Pezizomycotina</taxon>
        <taxon>Sordariomycetes</taxon>
        <taxon>Xylariomycetidae</taxon>
        <taxon>Xylariales</taxon>
        <taxon>Xylariaceae</taxon>
        <taxon>Anthostomella</taxon>
    </lineage>
</organism>
<sequence>MPNNTVAQALGMWEQKQTGDENRAANWLKFDTPTNDGQLSELQKQCREVAETWRIFKSQSRNETLFEGVNTPPLIDTLRKAEKGYGKAKDNVAFFLRTMDDYKQLFSVIPSGDKYISLFTGASVIYEHIAEVFSQALADMSDDLGFVHDSTKISDSPAMRKAVIELYVHMFKFLCDMMSWYSSPGKRIKSAFTVRFYDDKVKTKVAKIKRIVKRVEREATLETGFRVQATEQGIESLGDLIRKLADENRAVIQADFSLQFQQLADKLRPVGYSAAKLLILTTEWVFRDPETGGLIERQQPFVSSNNTSTPRPIPSHDLQLNEYSRVVKPYAQDAKSDLLAEVDVTSRPNISEEVGIEVQSWLREPGTSFLWVEGSGDEYYDSPLAALALHICASAMGARIPAISFFSKARYDSPPSLLPATFKASATLDHHSFEQLDGSMQSVPTALEIIEALLELAPPSLMSVINGLEIMESRETIRSMGKLMEIFRKSVY</sequence>
<reference evidence="2" key="1">
    <citation type="submission" date="2023-10" db="EMBL/GenBank/DDBJ databases">
        <authorList>
            <person name="Hackl T."/>
        </authorList>
    </citation>
    <scope>NUCLEOTIDE SEQUENCE</scope>
</reference>
<dbReference type="InterPro" id="IPR056125">
    <property type="entry name" value="DUF7708"/>
</dbReference>
<proteinExistence type="predicted"/>
<dbReference type="EMBL" id="CAUWAG010000003">
    <property type="protein sequence ID" value="CAJ2499894.1"/>
    <property type="molecule type" value="Genomic_DNA"/>
</dbReference>
<keyword evidence="3" id="KW-1185">Reference proteome</keyword>
<dbReference type="Proteomes" id="UP001295740">
    <property type="component" value="Unassembled WGS sequence"/>
</dbReference>
<comment type="caution">
    <text evidence="2">The sequence shown here is derived from an EMBL/GenBank/DDBJ whole genome shotgun (WGS) entry which is preliminary data.</text>
</comment>
<protein>
    <submittedName>
        <fullName evidence="2">Uu.00g027470.m01.CDS01</fullName>
    </submittedName>
</protein>
<name>A0AAI8V7Q0_9PEZI</name>
<evidence type="ECO:0000259" key="1">
    <source>
        <dbReference type="Pfam" id="PF24809"/>
    </source>
</evidence>
<evidence type="ECO:0000313" key="2">
    <source>
        <dbReference type="EMBL" id="CAJ2499894.1"/>
    </source>
</evidence>
<evidence type="ECO:0000313" key="3">
    <source>
        <dbReference type="Proteomes" id="UP001295740"/>
    </source>
</evidence>